<dbReference type="GO" id="GO:0005524">
    <property type="term" value="F:ATP binding"/>
    <property type="evidence" value="ECO:0007669"/>
    <property type="project" value="InterPro"/>
</dbReference>
<dbReference type="GeneID" id="19132111"/>
<dbReference type="PROSITE" id="PS50011">
    <property type="entry name" value="PROTEIN_KINASE_DOM"/>
    <property type="match status" value="1"/>
</dbReference>
<evidence type="ECO:0000259" key="1">
    <source>
        <dbReference type="PROSITE" id="PS50011"/>
    </source>
</evidence>
<dbReference type="InterPro" id="IPR000719">
    <property type="entry name" value="Prot_kinase_dom"/>
</dbReference>
<dbReference type="EMBL" id="KB445645">
    <property type="protein sequence ID" value="EMD63097.1"/>
    <property type="molecule type" value="Genomic_DNA"/>
</dbReference>
<gene>
    <name evidence="2" type="ORF">COCSADRAFT_161625</name>
</gene>
<dbReference type="eggNOG" id="KOG0032">
    <property type="taxonomic scope" value="Eukaryota"/>
</dbReference>
<dbReference type="Gene3D" id="1.10.510.10">
    <property type="entry name" value="Transferase(Phosphotransferase) domain 1"/>
    <property type="match status" value="1"/>
</dbReference>
<reference evidence="3" key="2">
    <citation type="journal article" date="2013" name="PLoS Genet.">
        <title>Comparative genome structure, secondary metabolite, and effector coding capacity across Cochliobolus pathogens.</title>
        <authorList>
            <person name="Condon B.J."/>
            <person name="Leng Y."/>
            <person name="Wu D."/>
            <person name="Bushley K.E."/>
            <person name="Ohm R.A."/>
            <person name="Otillar R."/>
            <person name="Martin J."/>
            <person name="Schackwitz W."/>
            <person name="Grimwood J."/>
            <person name="MohdZainudin N."/>
            <person name="Xue C."/>
            <person name="Wang R."/>
            <person name="Manning V.A."/>
            <person name="Dhillon B."/>
            <person name="Tu Z.J."/>
            <person name="Steffenson B.J."/>
            <person name="Salamov A."/>
            <person name="Sun H."/>
            <person name="Lowry S."/>
            <person name="LaButti K."/>
            <person name="Han J."/>
            <person name="Copeland A."/>
            <person name="Lindquist E."/>
            <person name="Barry K."/>
            <person name="Schmutz J."/>
            <person name="Baker S.E."/>
            <person name="Ciuffetti L.M."/>
            <person name="Grigoriev I.V."/>
            <person name="Zhong S."/>
            <person name="Turgeon B.G."/>
        </authorList>
    </citation>
    <scope>NUCLEOTIDE SEQUENCE [LARGE SCALE GENOMIC DNA]</scope>
    <source>
        <strain evidence="3">ND90Pr / ATCC 201652</strain>
    </source>
</reference>
<dbReference type="OrthoDB" id="10252171at2759"/>
<name>M2T275_COCSN</name>
<sequence length="262" mass="30192">MRNRTGPYGGLLRLEPHMVVRPVRILQAARMVSTLVGQSGREYSLQKVLQRHPKKPELSVCLALYGKTPYAVKPVSESILGHLQKFKAGFKTHPHLRNPIDKIEKRDHSCLRILQNRFARIDVKPEDIFLNWYVDSSDEFHLGKIVLGDMDCALKLKGDKLLSYKIGNIIWRKSGRTARKRRRKAFQSLLLYSFGALVQHVDDAKTGEILTGLWQAVKENEFRNLTDEAKRLILRMTNLDPAKRATMSEIVKDDYWVEDENS</sequence>
<organism evidence="2 3">
    <name type="scientific">Cochliobolus sativus (strain ND90Pr / ATCC 201652)</name>
    <name type="common">Common root rot and spot blotch fungus</name>
    <name type="synonym">Bipolaris sorokiniana</name>
    <dbReference type="NCBI Taxonomy" id="665912"/>
    <lineage>
        <taxon>Eukaryota</taxon>
        <taxon>Fungi</taxon>
        <taxon>Dikarya</taxon>
        <taxon>Ascomycota</taxon>
        <taxon>Pezizomycotina</taxon>
        <taxon>Dothideomycetes</taxon>
        <taxon>Pleosporomycetidae</taxon>
        <taxon>Pleosporales</taxon>
        <taxon>Pleosporineae</taxon>
        <taxon>Pleosporaceae</taxon>
        <taxon>Bipolaris</taxon>
    </lineage>
</organism>
<reference evidence="2 3" key="1">
    <citation type="journal article" date="2012" name="PLoS Pathog.">
        <title>Diverse lifestyles and strategies of plant pathogenesis encoded in the genomes of eighteen Dothideomycetes fungi.</title>
        <authorList>
            <person name="Ohm R.A."/>
            <person name="Feau N."/>
            <person name="Henrissat B."/>
            <person name="Schoch C.L."/>
            <person name="Horwitz B.A."/>
            <person name="Barry K.W."/>
            <person name="Condon B.J."/>
            <person name="Copeland A.C."/>
            <person name="Dhillon B."/>
            <person name="Glaser F."/>
            <person name="Hesse C.N."/>
            <person name="Kosti I."/>
            <person name="LaButti K."/>
            <person name="Lindquist E.A."/>
            <person name="Lucas S."/>
            <person name="Salamov A.A."/>
            <person name="Bradshaw R.E."/>
            <person name="Ciuffetti L."/>
            <person name="Hamelin R.C."/>
            <person name="Kema G.H.J."/>
            <person name="Lawrence C."/>
            <person name="Scott J.A."/>
            <person name="Spatafora J.W."/>
            <person name="Turgeon B.G."/>
            <person name="de Wit P.J.G.M."/>
            <person name="Zhong S."/>
            <person name="Goodwin S.B."/>
            <person name="Grigoriev I.V."/>
        </authorList>
    </citation>
    <scope>NUCLEOTIDE SEQUENCE [LARGE SCALE GENOMIC DNA]</scope>
    <source>
        <strain evidence="3">ND90Pr / ATCC 201652</strain>
    </source>
</reference>
<proteinExistence type="predicted"/>
<dbReference type="KEGG" id="bsc:COCSADRAFT_161625"/>
<evidence type="ECO:0000313" key="2">
    <source>
        <dbReference type="EMBL" id="EMD63097.1"/>
    </source>
</evidence>
<dbReference type="RefSeq" id="XP_007701350.1">
    <property type="nucleotide sequence ID" value="XM_007703160.1"/>
</dbReference>
<dbReference type="InterPro" id="IPR011009">
    <property type="entry name" value="Kinase-like_dom_sf"/>
</dbReference>
<accession>M2T275</accession>
<evidence type="ECO:0000313" key="3">
    <source>
        <dbReference type="Proteomes" id="UP000016934"/>
    </source>
</evidence>
<dbReference type="HOGENOM" id="CLU_054430_1_1_1"/>
<dbReference type="GO" id="GO:0004672">
    <property type="term" value="F:protein kinase activity"/>
    <property type="evidence" value="ECO:0007669"/>
    <property type="project" value="InterPro"/>
</dbReference>
<feature type="domain" description="Protein kinase" evidence="1">
    <location>
        <begin position="1"/>
        <end position="257"/>
    </location>
</feature>
<dbReference type="AlphaFoldDB" id="M2T275"/>
<dbReference type="Proteomes" id="UP000016934">
    <property type="component" value="Unassembled WGS sequence"/>
</dbReference>
<protein>
    <recommendedName>
        <fullName evidence="1">Protein kinase domain-containing protein</fullName>
    </recommendedName>
</protein>
<keyword evidence="3" id="KW-1185">Reference proteome</keyword>
<dbReference type="SUPFAM" id="SSF56112">
    <property type="entry name" value="Protein kinase-like (PK-like)"/>
    <property type="match status" value="1"/>
</dbReference>
<dbReference type="STRING" id="665912.M2T275"/>